<dbReference type="PANTHER" id="PTHR10612">
    <property type="entry name" value="APOLIPOPROTEIN D"/>
    <property type="match status" value="1"/>
</dbReference>
<evidence type="ECO:0000259" key="4">
    <source>
        <dbReference type="Pfam" id="PF08212"/>
    </source>
</evidence>
<dbReference type="KEGG" id="hgr:DW355_10090"/>
<dbReference type="InterPro" id="IPR022271">
    <property type="entry name" value="Lipocalin_ApoD"/>
</dbReference>
<keyword evidence="2" id="KW-0472">Membrane</keyword>
<keyword evidence="2" id="KW-0446">Lipid-binding</keyword>
<dbReference type="AlphaFoldDB" id="A0A4P6UJ69"/>
<evidence type="ECO:0000256" key="3">
    <source>
        <dbReference type="PIRSR" id="PIRSR036893-52"/>
    </source>
</evidence>
<feature type="lipid moiety-binding region" description="S-diacylglycerol cysteine" evidence="3">
    <location>
        <position position="24"/>
    </location>
</feature>
<dbReference type="PIRSF" id="PIRSF036893">
    <property type="entry name" value="Lipocalin_ApoD"/>
    <property type="match status" value="1"/>
</dbReference>
<dbReference type="InterPro" id="IPR012674">
    <property type="entry name" value="Calycin"/>
</dbReference>
<dbReference type="InterPro" id="IPR047202">
    <property type="entry name" value="Lipocalin_Blc-like_dom"/>
</dbReference>
<evidence type="ECO:0000256" key="1">
    <source>
        <dbReference type="ARBA" id="ARBA00006889"/>
    </source>
</evidence>
<dbReference type="Gene3D" id="2.40.128.20">
    <property type="match status" value="1"/>
</dbReference>
<protein>
    <recommendedName>
        <fullName evidence="2">Outer membrane lipoprotein Blc</fullName>
    </recommendedName>
</protein>
<dbReference type="PANTHER" id="PTHR10612:SF34">
    <property type="entry name" value="APOLIPOPROTEIN D"/>
    <property type="match status" value="1"/>
</dbReference>
<dbReference type="EMBL" id="CP031395">
    <property type="protein sequence ID" value="QBK05073.1"/>
    <property type="molecule type" value="Genomic_DNA"/>
</dbReference>
<dbReference type="InterPro" id="IPR002446">
    <property type="entry name" value="Lipocalin_bac"/>
</dbReference>
<keyword evidence="3" id="KW-0564">Palmitate</keyword>
<comment type="function">
    <text evidence="2">Involved in the storage or transport of lipids necessary for membrane maintenance under stressful conditions. Displays a binding preference for lysophospholipids.</text>
</comment>
<evidence type="ECO:0000256" key="2">
    <source>
        <dbReference type="PIRNR" id="PIRNR036893"/>
    </source>
</evidence>
<gene>
    <name evidence="5" type="ORF">DW355_10090</name>
</gene>
<sequence>MLQRLIPFLAILGLSGLVGTLSGCQTSPATPMPTVTQVDLPRFMGDWYVIANIPTFIERGAHNAVESYRLDTDGSIATTFRFRADGFDGAEKVYHPRGFVQDSSNALWGMQFVWPIKADYRITFLNPDYSQTVIARQARDYVWIMARTPSISDTDYATLVRHVGALGYDVNQLQKVPQHWPSAKEQ</sequence>
<dbReference type="InterPro" id="IPR000566">
    <property type="entry name" value="Lipocln_cytosolic_FA-bd_dom"/>
</dbReference>
<evidence type="ECO:0000313" key="5">
    <source>
        <dbReference type="EMBL" id="QBK05073.1"/>
    </source>
</evidence>
<organism evidence="5 6">
    <name type="scientific">Hylemonella gracilis</name>
    <dbReference type="NCBI Taxonomy" id="80880"/>
    <lineage>
        <taxon>Bacteria</taxon>
        <taxon>Pseudomonadati</taxon>
        <taxon>Pseudomonadota</taxon>
        <taxon>Betaproteobacteria</taxon>
        <taxon>Burkholderiales</taxon>
        <taxon>Comamonadaceae</taxon>
        <taxon>Hylemonella</taxon>
    </lineage>
</organism>
<comment type="subunit">
    <text evidence="2">Homodimer.</text>
</comment>
<dbReference type="PRINTS" id="PR01171">
    <property type="entry name" value="BCTLIPOCALIN"/>
</dbReference>
<evidence type="ECO:0000313" key="6">
    <source>
        <dbReference type="Proteomes" id="UP000292939"/>
    </source>
</evidence>
<dbReference type="GO" id="GO:0006950">
    <property type="term" value="P:response to stress"/>
    <property type="evidence" value="ECO:0007669"/>
    <property type="project" value="UniProtKB-ARBA"/>
</dbReference>
<dbReference type="Proteomes" id="UP000292939">
    <property type="component" value="Chromosome"/>
</dbReference>
<dbReference type="SUPFAM" id="SSF50814">
    <property type="entry name" value="Lipocalins"/>
    <property type="match status" value="1"/>
</dbReference>
<dbReference type="PROSITE" id="PS51257">
    <property type="entry name" value="PROKAR_LIPOPROTEIN"/>
    <property type="match status" value="1"/>
</dbReference>
<dbReference type="Pfam" id="PF08212">
    <property type="entry name" value="Lipocalin_2"/>
    <property type="match status" value="1"/>
</dbReference>
<feature type="lipid moiety-binding region" description="N-palmitoyl cysteine" evidence="3">
    <location>
        <position position="24"/>
    </location>
</feature>
<dbReference type="RefSeq" id="WP_131279800.1">
    <property type="nucleotide sequence ID" value="NZ_CP031395.1"/>
</dbReference>
<keyword evidence="2 3" id="KW-0449">Lipoprotein</keyword>
<reference evidence="5 6" key="1">
    <citation type="submission" date="2018-07" db="EMBL/GenBank/DDBJ databases">
        <title>Exploring interactions and the metabolic potential of the ultra-small soil bacteria Hylemonella gracilis.</title>
        <authorList>
            <person name="Tyc O."/>
            <person name="Kulkarni P."/>
            <person name="Gawehns F."/>
            <person name="Hundscheid M."/>
            <person name="Zweers H."/>
            <person name="Garbeva P."/>
        </authorList>
    </citation>
    <scope>NUCLEOTIDE SEQUENCE [LARGE SCALE GENOMIC DNA]</scope>
    <source>
        <strain evidence="5 6">NS1</strain>
    </source>
</reference>
<comment type="similarity">
    <text evidence="1 2">Belongs to the calycin superfamily. Lipocalin family.</text>
</comment>
<dbReference type="CDD" id="cd19438">
    <property type="entry name" value="lipocalin_Blc-like"/>
    <property type="match status" value="1"/>
</dbReference>
<comment type="subcellular location">
    <subcellularLocation>
        <location evidence="2">Cell outer membrane</location>
    </subcellularLocation>
</comment>
<keyword evidence="2" id="KW-0998">Cell outer membrane</keyword>
<feature type="domain" description="Lipocalin/cytosolic fatty-acid binding" evidence="4">
    <location>
        <begin position="38"/>
        <end position="178"/>
    </location>
</feature>
<accession>A0A4P6UJ69</accession>
<dbReference type="GO" id="GO:0009279">
    <property type="term" value="C:cell outer membrane"/>
    <property type="evidence" value="ECO:0007669"/>
    <property type="project" value="UniProtKB-SubCell"/>
</dbReference>
<proteinExistence type="inferred from homology"/>
<name>A0A4P6UJ69_9BURK</name>
<dbReference type="OrthoDB" id="9793905at2"/>
<dbReference type="GO" id="GO:0008289">
    <property type="term" value="F:lipid binding"/>
    <property type="evidence" value="ECO:0007669"/>
    <property type="project" value="UniProtKB-UniRule"/>
</dbReference>